<dbReference type="EMBL" id="QXFY01001592">
    <property type="protein sequence ID" value="KAE9313938.1"/>
    <property type="molecule type" value="Genomic_DNA"/>
</dbReference>
<evidence type="ECO:0000313" key="3">
    <source>
        <dbReference type="Proteomes" id="UP000486351"/>
    </source>
</evidence>
<feature type="region of interest" description="Disordered" evidence="1">
    <location>
        <begin position="18"/>
        <end position="43"/>
    </location>
</feature>
<evidence type="ECO:0000313" key="2">
    <source>
        <dbReference type="EMBL" id="KAE9313938.1"/>
    </source>
</evidence>
<dbReference type="AlphaFoldDB" id="A0A6G0R2Z8"/>
<reference evidence="2 3" key="1">
    <citation type="submission" date="2018-09" db="EMBL/GenBank/DDBJ databases">
        <title>Genomic investigation of the strawberry pathogen Phytophthora fragariae indicates pathogenicity is determined by transcriptional variation in three key races.</title>
        <authorList>
            <person name="Adams T.M."/>
            <person name="Armitage A.D."/>
            <person name="Sobczyk M.K."/>
            <person name="Bates H.J."/>
            <person name="Dunwell J.M."/>
            <person name="Nellist C.F."/>
            <person name="Harrison R.J."/>
        </authorList>
    </citation>
    <scope>NUCLEOTIDE SEQUENCE [LARGE SCALE GENOMIC DNA]</scope>
    <source>
        <strain evidence="2 3">NOV-77</strain>
    </source>
</reference>
<sequence>MRTAIAAYGGYALQDVTTPKDPKSAVSSTPAHPPVTNAPTPATGTAATAYRFSGMPSQIKNAVRMVQPFNSKNSTVDKARAFWDAFERATVGLDESLRLSAFRECLKGKPGEEWWMYSKIEDFETLRVRFHNQFICLTPLQMIERLKNTKRSRGMSAEVWGDLIQGLCDRRTLGSVVIGAVAGPAGPGPSRTAALTVVTTTVPIPALRRFSLGPNMTTHLAVLASSVCAPAVNSAAA</sequence>
<organism evidence="2 3">
    <name type="scientific">Phytophthora fragariae</name>
    <dbReference type="NCBI Taxonomy" id="53985"/>
    <lineage>
        <taxon>Eukaryota</taxon>
        <taxon>Sar</taxon>
        <taxon>Stramenopiles</taxon>
        <taxon>Oomycota</taxon>
        <taxon>Peronosporomycetes</taxon>
        <taxon>Peronosporales</taxon>
        <taxon>Peronosporaceae</taxon>
        <taxon>Phytophthora</taxon>
    </lineage>
</organism>
<evidence type="ECO:0000256" key="1">
    <source>
        <dbReference type="SAM" id="MobiDB-lite"/>
    </source>
</evidence>
<protein>
    <submittedName>
        <fullName evidence="2">Uncharacterized protein</fullName>
    </submittedName>
</protein>
<gene>
    <name evidence="2" type="ORF">PF008_g19610</name>
</gene>
<comment type="caution">
    <text evidence="2">The sequence shown here is derived from an EMBL/GenBank/DDBJ whole genome shotgun (WGS) entry which is preliminary data.</text>
</comment>
<accession>A0A6G0R2Z8</accession>
<dbReference type="Proteomes" id="UP000486351">
    <property type="component" value="Unassembled WGS sequence"/>
</dbReference>
<name>A0A6G0R2Z8_9STRA</name>
<proteinExistence type="predicted"/>
<feature type="compositionally biased region" description="Low complexity" evidence="1">
    <location>
        <begin position="34"/>
        <end position="43"/>
    </location>
</feature>